<comment type="similarity">
    <text evidence="1 5">Belongs to the glycosyl hydrolase 32 family.</text>
</comment>
<feature type="domain" description="Glycosyl hydrolase family 32 C-terminal" evidence="7">
    <location>
        <begin position="338"/>
        <end position="478"/>
    </location>
</feature>
<dbReference type="SUPFAM" id="SSF49899">
    <property type="entry name" value="Concanavalin A-like lectins/glucanases"/>
    <property type="match status" value="1"/>
</dbReference>
<sequence length="489" mass="55359">MEQVNTLSRARAYEAQHRTPAERRPLFHAVPPVGWCNDPNGWSCFGGQYHLFYQYHPYSNTWGPMHWGHTVTTDFLHWQDRPCALAPDAPFDRNGCFSGGAIEWQGRQLLLYTGVMPEGSAEIQQQCLAVGDGVDYQKAAAPVISCDEQPAGASRKDFRDPFLFRQDGMLYMLLGGRGFNGHGRLLLYRNPRPEDPAAKWEFVQVLAENDGSLGSMWECPGLFTLEGRTVLVVSPQFVHQAADDRYHCGNDTAALIGDWNGPGTPFVRRADRPLDSGLDFYAPQTLETPDGRRVLIGWMQNWDHCYPPEGAPWYGQMSLPRELFWKGETLCQRPVAELDAVRRLRTEHRSVEVDGQPLALEGVHGRVLDCELTVDVHEAPRFGVRFACGQDRWAEIRFDLDDGLLRLDRRHAGGFRDALELRETPLLFPVGDTLRLRMVLDRYSAEFFLQDGQQVASMTLYNAAPEADGILFFARGRARMDLQLYDLAL</sequence>
<dbReference type="InterPro" id="IPR013189">
    <property type="entry name" value="Glyco_hydro_32_C"/>
</dbReference>
<dbReference type="eggNOG" id="COG1621">
    <property type="taxonomic scope" value="Bacteria"/>
</dbReference>
<dbReference type="SMART" id="SM00640">
    <property type="entry name" value="Glyco_32"/>
    <property type="match status" value="1"/>
</dbReference>
<dbReference type="PANTHER" id="PTHR43101:SF1">
    <property type="entry name" value="BETA-FRUCTOSIDASE"/>
    <property type="match status" value="1"/>
</dbReference>
<feature type="domain" description="Glycosyl hydrolase family 32 N-terminal" evidence="6">
    <location>
        <begin position="28"/>
        <end position="334"/>
    </location>
</feature>
<dbReference type="InterPro" id="IPR001362">
    <property type="entry name" value="Glyco_hydro_32"/>
</dbReference>
<gene>
    <name evidence="8" type="ORF">SUBVAR_07233</name>
</gene>
<dbReference type="InterPro" id="IPR013320">
    <property type="entry name" value="ConA-like_dom_sf"/>
</dbReference>
<reference evidence="8" key="1">
    <citation type="submission" date="2009-12" db="EMBL/GenBank/DDBJ databases">
        <authorList>
            <person name="Weinstock G."/>
            <person name="Sodergren E."/>
            <person name="Clifton S."/>
            <person name="Fulton L."/>
            <person name="Fulton B."/>
            <person name="Courtney L."/>
            <person name="Fronick C."/>
            <person name="Harrison M."/>
            <person name="Strong C."/>
            <person name="Farmer C."/>
            <person name="Delahaunty K."/>
            <person name="Markovic C."/>
            <person name="Hall O."/>
            <person name="Minx P."/>
            <person name="Tomlinson C."/>
            <person name="Mitreva M."/>
            <person name="Nelson J."/>
            <person name="Hou S."/>
            <person name="Wollam A."/>
            <person name="Pepin K.H."/>
            <person name="Johnson M."/>
            <person name="Bhonagiri V."/>
            <person name="Nash W.E."/>
            <person name="Warren W."/>
            <person name="Chinwalla A."/>
            <person name="Mardis E.R."/>
            <person name="Wilson R.K."/>
        </authorList>
    </citation>
    <scope>NUCLEOTIDE SEQUENCE [LARGE SCALE GENOMIC DNA]</scope>
    <source>
        <strain evidence="8">DSM 15176</strain>
    </source>
</reference>
<dbReference type="GO" id="GO:0004564">
    <property type="term" value="F:beta-fructofuranosidase activity"/>
    <property type="evidence" value="ECO:0007669"/>
    <property type="project" value="UniProtKB-EC"/>
</dbReference>
<evidence type="ECO:0000256" key="5">
    <source>
        <dbReference type="RuleBase" id="RU362110"/>
    </source>
</evidence>
<evidence type="ECO:0000256" key="3">
    <source>
        <dbReference type="ARBA" id="ARBA00022801"/>
    </source>
</evidence>
<evidence type="ECO:0000256" key="2">
    <source>
        <dbReference type="ARBA" id="ARBA00012758"/>
    </source>
</evidence>
<evidence type="ECO:0000313" key="8">
    <source>
        <dbReference type="EMBL" id="EFB74481.1"/>
    </source>
</evidence>
<dbReference type="AlphaFoldDB" id="D1PS50"/>
<dbReference type="InterPro" id="IPR051214">
    <property type="entry name" value="GH32_Enzymes"/>
</dbReference>
<dbReference type="Proteomes" id="UP000003438">
    <property type="component" value="Unassembled WGS sequence"/>
</dbReference>
<name>D1PS50_9FIRM</name>
<evidence type="ECO:0000256" key="4">
    <source>
        <dbReference type="ARBA" id="ARBA00023295"/>
    </source>
</evidence>
<dbReference type="Pfam" id="PF08244">
    <property type="entry name" value="Glyco_hydro_32C"/>
    <property type="match status" value="1"/>
</dbReference>
<organism evidence="8 9">
    <name type="scientific">Subdoligranulum variabile DSM 15176</name>
    <dbReference type="NCBI Taxonomy" id="411471"/>
    <lineage>
        <taxon>Bacteria</taxon>
        <taxon>Bacillati</taxon>
        <taxon>Bacillota</taxon>
        <taxon>Clostridia</taxon>
        <taxon>Eubacteriales</taxon>
        <taxon>Oscillospiraceae</taxon>
        <taxon>Subdoligranulum</taxon>
    </lineage>
</organism>
<dbReference type="Pfam" id="PF00251">
    <property type="entry name" value="Glyco_hydro_32N"/>
    <property type="match status" value="1"/>
</dbReference>
<proteinExistence type="inferred from homology"/>
<evidence type="ECO:0000313" key="9">
    <source>
        <dbReference type="Proteomes" id="UP000003438"/>
    </source>
</evidence>
<comment type="caution">
    <text evidence="8">The sequence shown here is derived from an EMBL/GenBank/DDBJ whole genome shotgun (WGS) entry which is preliminary data.</text>
</comment>
<keyword evidence="9" id="KW-1185">Reference proteome</keyword>
<dbReference type="SUPFAM" id="SSF75005">
    <property type="entry name" value="Arabinanase/levansucrase/invertase"/>
    <property type="match status" value="1"/>
</dbReference>
<evidence type="ECO:0000259" key="7">
    <source>
        <dbReference type="Pfam" id="PF08244"/>
    </source>
</evidence>
<dbReference type="HOGENOM" id="CLU_001528_7_0_9"/>
<keyword evidence="3 5" id="KW-0378">Hydrolase</keyword>
<dbReference type="InterPro" id="IPR023296">
    <property type="entry name" value="Glyco_hydro_beta-prop_sf"/>
</dbReference>
<dbReference type="Gene3D" id="2.60.120.560">
    <property type="entry name" value="Exo-inulinase, domain 1"/>
    <property type="match status" value="1"/>
</dbReference>
<dbReference type="EC" id="3.2.1.26" evidence="2"/>
<dbReference type="STRING" id="411471.SUBVAR_07233"/>
<accession>D1PS50</accession>
<dbReference type="GO" id="GO:0005975">
    <property type="term" value="P:carbohydrate metabolic process"/>
    <property type="evidence" value="ECO:0007669"/>
    <property type="project" value="InterPro"/>
</dbReference>
<dbReference type="PANTHER" id="PTHR43101">
    <property type="entry name" value="BETA-FRUCTOSIDASE"/>
    <property type="match status" value="1"/>
</dbReference>
<dbReference type="CDD" id="cd08996">
    <property type="entry name" value="GH32_FFase"/>
    <property type="match status" value="1"/>
</dbReference>
<dbReference type="RefSeq" id="WP_007048578.1">
    <property type="nucleotide sequence ID" value="NZ_GG704771.1"/>
</dbReference>
<dbReference type="Gene3D" id="2.115.10.20">
    <property type="entry name" value="Glycosyl hydrolase domain, family 43"/>
    <property type="match status" value="1"/>
</dbReference>
<keyword evidence="4 5" id="KW-0326">Glycosidase</keyword>
<dbReference type="InterPro" id="IPR013148">
    <property type="entry name" value="Glyco_hydro_32_N"/>
</dbReference>
<dbReference type="OrthoDB" id="9759709at2"/>
<evidence type="ECO:0000256" key="1">
    <source>
        <dbReference type="ARBA" id="ARBA00009902"/>
    </source>
</evidence>
<dbReference type="CAZy" id="GH32">
    <property type="family name" value="Glycoside Hydrolase Family 32"/>
</dbReference>
<dbReference type="EMBL" id="ACBY02000069">
    <property type="protein sequence ID" value="EFB74481.1"/>
    <property type="molecule type" value="Genomic_DNA"/>
</dbReference>
<protein>
    <recommendedName>
        <fullName evidence="2">beta-fructofuranosidase</fullName>
        <ecNumber evidence="2">3.2.1.26</ecNumber>
    </recommendedName>
</protein>
<evidence type="ECO:0000259" key="6">
    <source>
        <dbReference type="Pfam" id="PF00251"/>
    </source>
</evidence>